<protein>
    <submittedName>
        <fullName evidence="3">Hypothetical_protein</fullName>
    </submittedName>
</protein>
<proteinExistence type="predicted"/>
<dbReference type="Proteomes" id="UP001642409">
    <property type="component" value="Unassembled WGS sequence"/>
</dbReference>
<reference evidence="3 4" key="2">
    <citation type="submission" date="2024-07" db="EMBL/GenBank/DDBJ databases">
        <authorList>
            <person name="Akdeniz Z."/>
        </authorList>
    </citation>
    <scope>NUCLEOTIDE SEQUENCE [LARGE SCALE GENOMIC DNA]</scope>
</reference>
<dbReference type="EMBL" id="CATOUU010000386">
    <property type="protein sequence ID" value="CAI9928224.1"/>
    <property type="molecule type" value="Genomic_DNA"/>
</dbReference>
<evidence type="ECO:0000256" key="1">
    <source>
        <dbReference type="SAM" id="SignalP"/>
    </source>
</evidence>
<dbReference type="EMBL" id="CAXDID020000006">
    <property type="protein sequence ID" value="CAL5976138.1"/>
    <property type="molecule type" value="Genomic_DNA"/>
</dbReference>
<name>A0AA86TTB5_9EUKA</name>
<feature type="signal peptide" evidence="1">
    <location>
        <begin position="1"/>
        <end position="17"/>
    </location>
</feature>
<keyword evidence="4" id="KW-1185">Reference proteome</keyword>
<evidence type="ECO:0000313" key="2">
    <source>
        <dbReference type="EMBL" id="CAI9928224.1"/>
    </source>
</evidence>
<reference evidence="2" key="1">
    <citation type="submission" date="2023-06" db="EMBL/GenBank/DDBJ databases">
        <authorList>
            <person name="Kurt Z."/>
        </authorList>
    </citation>
    <scope>NUCLEOTIDE SEQUENCE</scope>
</reference>
<gene>
    <name evidence="2" type="ORF">HINF_LOCUS15869</name>
    <name evidence="3" type="ORF">HINF_LOCUS3682</name>
</gene>
<comment type="caution">
    <text evidence="2">The sequence shown here is derived from an EMBL/GenBank/DDBJ whole genome shotgun (WGS) entry which is preliminary data.</text>
</comment>
<keyword evidence="1" id="KW-0732">Signal</keyword>
<accession>A0AA86TTB5</accession>
<organism evidence="2">
    <name type="scientific">Hexamita inflata</name>
    <dbReference type="NCBI Taxonomy" id="28002"/>
    <lineage>
        <taxon>Eukaryota</taxon>
        <taxon>Metamonada</taxon>
        <taxon>Diplomonadida</taxon>
        <taxon>Hexamitidae</taxon>
        <taxon>Hexamitinae</taxon>
        <taxon>Hexamita</taxon>
    </lineage>
</organism>
<evidence type="ECO:0000313" key="3">
    <source>
        <dbReference type="EMBL" id="CAL5976138.1"/>
    </source>
</evidence>
<sequence length="106" mass="12717">MILFNILLLFNIQQCTRKQRILCTTLQLVQEKMLLCYYTHSLNFSLYWFSIVFQTFEGIKGMLLYQDQLYQNQLYQDNQNYIEETQIRSPVECWLVRALPSCSVDA</sequence>
<evidence type="ECO:0000313" key="4">
    <source>
        <dbReference type="Proteomes" id="UP001642409"/>
    </source>
</evidence>
<feature type="chain" id="PRO_5041700322" evidence="1">
    <location>
        <begin position="18"/>
        <end position="106"/>
    </location>
</feature>
<dbReference type="AlphaFoldDB" id="A0AA86TTB5"/>